<name>A0A1S1NQY9_9MYCO</name>
<keyword evidence="2" id="KW-0472">Membrane</keyword>
<evidence type="ECO:0000313" key="6">
    <source>
        <dbReference type="Proteomes" id="UP000179734"/>
    </source>
</evidence>
<feature type="transmembrane region" description="Helical" evidence="2">
    <location>
        <begin position="10"/>
        <end position="29"/>
    </location>
</feature>
<dbReference type="InterPro" id="IPR024516">
    <property type="entry name" value="Mce_C"/>
</dbReference>
<dbReference type="RefSeq" id="WP_071019869.1">
    <property type="nucleotide sequence ID" value="NZ_MLQM01000002.1"/>
</dbReference>
<accession>A0A1S1NQY9</accession>
<feature type="domain" description="Mce/MlaD" evidence="3">
    <location>
        <begin position="39"/>
        <end position="112"/>
    </location>
</feature>
<dbReference type="AlphaFoldDB" id="A0A1S1NQY9"/>
<dbReference type="GO" id="GO:0005576">
    <property type="term" value="C:extracellular region"/>
    <property type="evidence" value="ECO:0007669"/>
    <property type="project" value="TreeGrafter"/>
</dbReference>
<dbReference type="NCBIfam" id="TIGR00996">
    <property type="entry name" value="Mtu_fam_mce"/>
    <property type="match status" value="1"/>
</dbReference>
<gene>
    <name evidence="5" type="ORF">BKN37_00545</name>
</gene>
<protein>
    <submittedName>
        <fullName evidence="5">Mammalian cell entry protein</fullName>
    </submittedName>
</protein>
<organism evidence="5 6">
    <name type="scientific">Mycobacterium talmoniae</name>
    <dbReference type="NCBI Taxonomy" id="1858794"/>
    <lineage>
        <taxon>Bacteria</taxon>
        <taxon>Bacillati</taxon>
        <taxon>Actinomycetota</taxon>
        <taxon>Actinomycetes</taxon>
        <taxon>Mycobacteriales</taxon>
        <taxon>Mycobacteriaceae</taxon>
        <taxon>Mycobacterium</taxon>
    </lineage>
</organism>
<dbReference type="InterPro" id="IPR005693">
    <property type="entry name" value="Mce"/>
</dbReference>
<dbReference type="Pfam" id="PF02470">
    <property type="entry name" value="MlaD"/>
    <property type="match status" value="1"/>
</dbReference>
<keyword evidence="2" id="KW-0812">Transmembrane</keyword>
<keyword evidence="6" id="KW-1185">Reference proteome</keyword>
<feature type="domain" description="Mammalian cell entry C-terminal" evidence="4">
    <location>
        <begin position="155"/>
        <end position="297"/>
    </location>
</feature>
<dbReference type="InterPro" id="IPR052336">
    <property type="entry name" value="MlaD_Phospholipid_Transporter"/>
</dbReference>
<evidence type="ECO:0000256" key="2">
    <source>
        <dbReference type="SAM" id="Phobius"/>
    </source>
</evidence>
<dbReference type="Pfam" id="PF11887">
    <property type="entry name" value="Mce4_CUP1"/>
    <property type="match status" value="1"/>
</dbReference>
<proteinExistence type="predicted"/>
<evidence type="ECO:0000259" key="3">
    <source>
        <dbReference type="Pfam" id="PF02470"/>
    </source>
</evidence>
<evidence type="ECO:0000259" key="4">
    <source>
        <dbReference type="Pfam" id="PF11887"/>
    </source>
</evidence>
<dbReference type="PANTHER" id="PTHR33371:SF16">
    <property type="entry name" value="MCE-FAMILY PROTEIN MCE3F"/>
    <property type="match status" value="1"/>
</dbReference>
<evidence type="ECO:0000313" key="5">
    <source>
        <dbReference type="EMBL" id="OHV06820.1"/>
    </source>
</evidence>
<sequence>MLTPFIKRQLILFTVVTTIALVALGWYYLRIPSLVGIGQYTLTADLPSSGGLYATSNVTYRGTTIGKVTSVEPTEAGARATMSIASKYKIPIDASANVHSVSAVGEQYLDLVSKGNPPQHFRPGQTIPQKFADGRPRNTVPSPIGPALDTANRGLAALPADKIGGLLDETAQAVGGLGPSLQRLVDSTQAIVGDFNTNITDIDDIIANSGPILDSQAESGDAIQRWAANLNTLASQAAAQDPAVRRILPQAAASADQVAGVLGGLRESLPQTLANLEIFFDMFKRYHGYLEGILVALPQEASAAQTATLPFESEHRALLPLGLTINQPPPCMTGFLPASEWRSPADTSLQPLVDGLYCKIPKDAQNVVRGARNIPCADVPGKTAATPKECRSDKPYVPLGTNPWYGDPNQIRNCPAPGARCDQPVDPGRVIPAPSINNGMNPAPADKLPPPVRLPDGTMSPGGTPPPVSDPLTRPGTGTVECNGQQPNPCVYTPGAAPSAIYSPSSGQLIGPDGVRYTVDNSSNTGDDGWKEMLAPVS</sequence>
<reference evidence="5 6" key="1">
    <citation type="submission" date="2016-10" db="EMBL/GenBank/DDBJ databases">
        <title>Genome sequence of Mycobacterium talmonii.</title>
        <authorList>
            <person name="Greninger A.L."/>
            <person name="Elliott B."/>
            <person name="Vasireddy S."/>
            <person name="Vasireddy R."/>
        </authorList>
    </citation>
    <scope>NUCLEOTIDE SEQUENCE [LARGE SCALE GENOMIC DNA]</scope>
    <source>
        <strain evidence="6">NE-TNMC-100812</strain>
    </source>
</reference>
<feature type="region of interest" description="Disordered" evidence="1">
    <location>
        <begin position="435"/>
        <end position="498"/>
    </location>
</feature>
<keyword evidence="2" id="KW-1133">Transmembrane helix</keyword>
<evidence type="ECO:0000256" key="1">
    <source>
        <dbReference type="SAM" id="MobiDB-lite"/>
    </source>
</evidence>
<dbReference type="EMBL" id="MLQM01000002">
    <property type="protein sequence ID" value="OHV06820.1"/>
    <property type="molecule type" value="Genomic_DNA"/>
</dbReference>
<comment type="caution">
    <text evidence="5">The sequence shown here is derived from an EMBL/GenBank/DDBJ whole genome shotgun (WGS) entry which is preliminary data.</text>
</comment>
<dbReference type="PANTHER" id="PTHR33371">
    <property type="entry name" value="INTERMEMBRANE PHOSPHOLIPID TRANSPORT SYSTEM BINDING PROTEIN MLAD-RELATED"/>
    <property type="match status" value="1"/>
</dbReference>
<dbReference type="Proteomes" id="UP000179734">
    <property type="component" value="Unassembled WGS sequence"/>
</dbReference>
<feature type="region of interest" description="Disordered" evidence="1">
    <location>
        <begin position="513"/>
        <end position="538"/>
    </location>
</feature>
<dbReference type="InterPro" id="IPR003399">
    <property type="entry name" value="Mce/MlaD"/>
</dbReference>